<keyword evidence="2" id="KW-1185">Reference proteome</keyword>
<dbReference type="EMBL" id="JAOPHQ010005701">
    <property type="protein sequence ID" value="KAK0134499.1"/>
    <property type="molecule type" value="Genomic_DNA"/>
</dbReference>
<evidence type="ECO:0000313" key="2">
    <source>
        <dbReference type="Proteomes" id="UP001174136"/>
    </source>
</evidence>
<evidence type="ECO:0000313" key="1">
    <source>
        <dbReference type="EMBL" id="KAK0134499.1"/>
    </source>
</evidence>
<proteinExistence type="predicted"/>
<sequence length="108" mass="12115">MCGPPPQTIPKGKSFGPFVVEEKKRSQVSSNVYVWEVYYPARGWMSDDAIDPMKGELAAVLSDPRRQRLAGRRGAEDNPEITAAREEEREKAFGESLTGWFGRIQANN</sequence>
<reference evidence="1" key="1">
    <citation type="journal article" date="2023" name="Front. Mar. Sci.">
        <title>A new Merluccius polli reference genome to investigate the effects of global change in West African waters.</title>
        <authorList>
            <person name="Mateo J.L."/>
            <person name="Blanco-Fernandez C."/>
            <person name="Garcia-Vazquez E."/>
            <person name="Machado-Schiaffino G."/>
        </authorList>
    </citation>
    <scope>NUCLEOTIDE SEQUENCE</scope>
    <source>
        <strain evidence="1">C29</strain>
        <tissue evidence="1">Fin</tissue>
    </source>
</reference>
<dbReference type="Proteomes" id="UP001174136">
    <property type="component" value="Unassembled WGS sequence"/>
</dbReference>
<protein>
    <submittedName>
        <fullName evidence="1">PR domain zinc finger protein 2</fullName>
    </submittedName>
</protein>
<organism evidence="1 2">
    <name type="scientific">Merluccius polli</name>
    <name type="common">Benguela hake</name>
    <name type="synonym">Merluccius cadenati</name>
    <dbReference type="NCBI Taxonomy" id="89951"/>
    <lineage>
        <taxon>Eukaryota</taxon>
        <taxon>Metazoa</taxon>
        <taxon>Chordata</taxon>
        <taxon>Craniata</taxon>
        <taxon>Vertebrata</taxon>
        <taxon>Euteleostomi</taxon>
        <taxon>Actinopterygii</taxon>
        <taxon>Neopterygii</taxon>
        <taxon>Teleostei</taxon>
        <taxon>Neoteleostei</taxon>
        <taxon>Acanthomorphata</taxon>
        <taxon>Zeiogadaria</taxon>
        <taxon>Gadariae</taxon>
        <taxon>Gadiformes</taxon>
        <taxon>Gadoidei</taxon>
        <taxon>Merlucciidae</taxon>
        <taxon>Merluccius</taxon>
    </lineage>
</organism>
<dbReference type="AlphaFoldDB" id="A0AA47M6J2"/>
<comment type="caution">
    <text evidence="1">The sequence shown here is derived from an EMBL/GenBank/DDBJ whole genome shotgun (WGS) entry which is preliminary data.</text>
</comment>
<accession>A0AA47M6J2</accession>
<gene>
    <name evidence="1" type="primary">Prdm2_1</name>
    <name evidence="1" type="ORF">N1851_029907</name>
</gene>
<name>A0AA47M6J2_MERPO</name>